<dbReference type="GO" id="GO:0032259">
    <property type="term" value="P:methylation"/>
    <property type="evidence" value="ECO:0007669"/>
    <property type="project" value="UniProtKB-KW"/>
</dbReference>
<dbReference type="GO" id="GO:0008168">
    <property type="term" value="F:methyltransferase activity"/>
    <property type="evidence" value="ECO:0007669"/>
    <property type="project" value="UniProtKB-KW"/>
</dbReference>
<sequence length="240" mass="27157">MNIVPQEYWDAGYENIAIRKASDTDPISQVIRAYIPPAQPNGHAFEIGCYPAQFLCVLGDMGYTLNGVDATPRVAALPVALANLGYTTGKFENNRFEDLDKVKYDVVASFGFIEHFTNWPAVIKAHTEFLKPGGYLIITTPNFKGLFQYLYHRLVDNPNLERHVVSSMSPRKWKKQLERAGMTVIASGYTGNFFWDEAQRNSIFYRVVKRAFTRIFKLVNSIAPNHPSIGSYCYIVAKSK</sequence>
<dbReference type="EMBL" id="CP054139">
    <property type="protein sequence ID" value="QKJ30431.1"/>
    <property type="molecule type" value="Genomic_DNA"/>
</dbReference>
<keyword evidence="2" id="KW-1185">Reference proteome</keyword>
<dbReference type="InterPro" id="IPR029063">
    <property type="entry name" value="SAM-dependent_MTases_sf"/>
</dbReference>
<dbReference type="Gene3D" id="3.40.50.150">
    <property type="entry name" value="Vaccinia Virus protein VP39"/>
    <property type="match status" value="1"/>
</dbReference>
<dbReference type="SUPFAM" id="SSF53335">
    <property type="entry name" value="S-adenosyl-L-methionine-dependent methyltransferases"/>
    <property type="match status" value="1"/>
</dbReference>
<dbReference type="RefSeq" id="WP_173415106.1">
    <property type="nucleotide sequence ID" value="NZ_CP054139.1"/>
</dbReference>
<proteinExistence type="predicted"/>
<protein>
    <submittedName>
        <fullName evidence="1">Class I SAM-dependent methyltransferase</fullName>
    </submittedName>
</protein>
<evidence type="ECO:0000313" key="2">
    <source>
        <dbReference type="Proteomes" id="UP000505355"/>
    </source>
</evidence>
<keyword evidence="1" id="KW-0808">Transferase</keyword>
<keyword evidence="1" id="KW-0489">Methyltransferase</keyword>
<name>A0A7D4Q828_9SPHI</name>
<dbReference type="CDD" id="cd02440">
    <property type="entry name" value="AdoMet_MTases"/>
    <property type="match status" value="1"/>
</dbReference>
<accession>A0A7D4Q828</accession>
<gene>
    <name evidence="1" type="ORF">HQ865_11910</name>
</gene>
<dbReference type="Pfam" id="PF13489">
    <property type="entry name" value="Methyltransf_23"/>
    <property type="match status" value="1"/>
</dbReference>
<dbReference type="KEGG" id="mmab:HQ865_11910"/>
<dbReference type="Proteomes" id="UP000505355">
    <property type="component" value="Chromosome"/>
</dbReference>
<dbReference type="AlphaFoldDB" id="A0A7D4Q828"/>
<reference evidence="1 2" key="1">
    <citation type="submission" date="2020-05" db="EMBL/GenBank/DDBJ databases">
        <title>Mucilaginibacter mali sp. nov.</title>
        <authorList>
            <person name="Kim H.S."/>
            <person name="Lee K.C."/>
            <person name="Suh M.K."/>
            <person name="Kim J.-S."/>
            <person name="Han K.-I."/>
            <person name="Eom M.K."/>
            <person name="Shin Y.K."/>
            <person name="Lee J.-S."/>
        </authorList>
    </citation>
    <scope>NUCLEOTIDE SEQUENCE [LARGE SCALE GENOMIC DNA]</scope>
    <source>
        <strain evidence="1 2">G2-14</strain>
    </source>
</reference>
<evidence type="ECO:0000313" key="1">
    <source>
        <dbReference type="EMBL" id="QKJ30431.1"/>
    </source>
</evidence>
<organism evidence="1 2">
    <name type="scientific">Mucilaginibacter mali</name>
    <dbReference type="NCBI Taxonomy" id="2740462"/>
    <lineage>
        <taxon>Bacteria</taxon>
        <taxon>Pseudomonadati</taxon>
        <taxon>Bacteroidota</taxon>
        <taxon>Sphingobacteriia</taxon>
        <taxon>Sphingobacteriales</taxon>
        <taxon>Sphingobacteriaceae</taxon>
        <taxon>Mucilaginibacter</taxon>
    </lineage>
</organism>